<comment type="caution">
    <text evidence="3">The sequence shown here is derived from an EMBL/GenBank/DDBJ whole genome shotgun (WGS) entry which is preliminary data.</text>
</comment>
<dbReference type="EMBL" id="JAYKXN010000003">
    <property type="protein sequence ID" value="KAK7299988.1"/>
    <property type="molecule type" value="Genomic_DNA"/>
</dbReference>
<dbReference type="PANTHER" id="PTHR33122:SF43">
    <property type="entry name" value="BIFUNCTIONAL INHIBITOR_PLANT LIPID TRANSFER PROTEIN_SEED STORAGE HELICAL DOMAIN-CONTAINING PROTEIN"/>
    <property type="match status" value="1"/>
</dbReference>
<dbReference type="AlphaFoldDB" id="A0AAN9PIZ1"/>
<dbReference type="Pfam" id="PF14368">
    <property type="entry name" value="LTP_2"/>
    <property type="match status" value="1"/>
</dbReference>
<dbReference type="PANTHER" id="PTHR33122">
    <property type="entry name" value="LIPID BINDING PROTEIN-RELATED"/>
    <property type="match status" value="1"/>
</dbReference>
<evidence type="ECO:0000256" key="1">
    <source>
        <dbReference type="SAM" id="SignalP"/>
    </source>
</evidence>
<dbReference type="InterPro" id="IPR044741">
    <property type="entry name" value="NsLTP-like"/>
</dbReference>
<dbReference type="CDD" id="cd04660">
    <property type="entry name" value="nsLTP_like"/>
    <property type="match status" value="1"/>
</dbReference>
<evidence type="ECO:0000259" key="2">
    <source>
        <dbReference type="SMART" id="SM00499"/>
    </source>
</evidence>
<keyword evidence="1" id="KW-0732">Signal</keyword>
<keyword evidence="4" id="KW-1185">Reference proteome</keyword>
<dbReference type="SMART" id="SM00499">
    <property type="entry name" value="AAI"/>
    <property type="match status" value="1"/>
</dbReference>
<feature type="domain" description="Bifunctional inhibitor/plant lipid transfer protein/seed storage helical" evidence="2">
    <location>
        <begin position="31"/>
        <end position="100"/>
    </location>
</feature>
<protein>
    <recommendedName>
        <fullName evidence="2">Bifunctional inhibitor/plant lipid transfer protein/seed storage helical domain-containing protein</fullName>
    </recommendedName>
</protein>
<organism evidence="3 4">
    <name type="scientific">Clitoria ternatea</name>
    <name type="common">Butterfly pea</name>
    <dbReference type="NCBI Taxonomy" id="43366"/>
    <lineage>
        <taxon>Eukaryota</taxon>
        <taxon>Viridiplantae</taxon>
        <taxon>Streptophyta</taxon>
        <taxon>Embryophyta</taxon>
        <taxon>Tracheophyta</taxon>
        <taxon>Spermatophyta</taxon>
        <taxon>Magnoliopsida</taxon>
        <taxon>eudicotyledons</taxon>
        <taxon>Gunneridae</taxon>
        <taxon>Pentapetalae</taxon>
        <taxon>rosids</taxon>
        <taxon>fabids</taxon>
        <taxon>Fabales</taxon>
        <taxon>Fabaceae</taxon>
        <taxon>Papilionoideae</taxon>
        <taxon>50 kb inversion clade</taxon>
        <taxon>NPAAA clade</taxon>
        <taxon>indigoferoid/millettioid clade</taxon>
        <taxon>Phaseoleae</taxon>
        <taxon>Clitoria</taxon>
    </lineage>
</organism>
<accession>A0AAN9PIZ1</accession>
<feature type="chain" id="PRO_5042929422" description="Bifunctional inhibitor/plant lipid transfer protein/seed storage helical domain-containing protein" evidence="1">
    <location>
        <begin position="28"/>
        <end position="130"/>
    </location>
</feature>
<dbReference type="GO" id="GO:0009627">
    <property type="term" value="P:systemic acquired resistance"/>
    <property type="evidence" value="ECO:0007669"/>
    <property type="project" value="InterPro"/>
</dbReference>
<name>A0AAN9PIZ1_CLITE</name>
<dbReference type="InterPro" id="IPR039265">
    <property type="entry name" value="DIR1-like"/>
</dbReference>
<proteinExistence type="predicted"/>
<evidence type="ECO:0000313" key="4">
    <source>
        <dbReference type="Proteomes" id="UP001359559"/>
    </source>
</evidence>
<dbReference type="InterPro" id="IPR016140">
    <property type="entry name" value="Bifunc_inhib/LTP/seed_store"/>
</dbReference>
<gene>
    <name evidence="3" type="ORF">RJT34_10819</name>
</gene>
<dbReference type="SUPFAM" id="SSF47699">
    <property type="entry name" value="Bifunctional inhibitor/lipid-transfer protein/seed storage 2S albumin"/>
    <property type="match status" value="1"/>
</dbReference>
<dbReference type="InterPro" id="IPR036312">
    <property type="entry name" value="Bifun_inhib/LTP/seed_sf"/>
</dbReference>
<dbReference type="GO" id="GO:0005504">
    <property type="term" value="F:fatty acid binding"/>
    <property type="evidence" value="ECO:0007669"/>
    <property type="project" value="InterPro"/>
</dbReference>
<evidence type="ECO:0000313" key="3">
    <source>
        <dbReference type="EMBL" id="KAK7299988.1"/>
    </source>
</evidence>
<reference evidence="3 4" key="1">
    <citation type="submission" date="2024-01" db="EMBL/GenBank/DDBJ databases">
        <title>The genomes of 5 underutilized Papilionoideae crops provide insights into root nodulation and disease resistance.</title>
        <authorList>
            <person name="Yuan L."/>
        </authorList>
    </citation>
    <scope>NUCLEOTIDE SEQUENCE [LARGE SCALE GENOMIC DNA]</scope>
    <source>
        <strain evidence="3">LY-2023</strain>
        <tissue evidence="3">Leaf</tissue>
    </source>
</reference>
<sequence>MGKCKRMVIAAAIIVLLIGTWLGSGEGVNICNVDLSELETCLPAVTGDNPPPPDEQCCAALHQVNLPCLCQYKSRLPSLRIDPKEALALPAKCVNHLTKCESDVLLKGLKYNNTVQDTVPQTASISSLHP</sequence>
<feature type="signal peptide" evidence="1">
    <location>
        <begin position="1"/>
        <end position="27"/>
    </location>
</feature>
<dbReference type="Gene3D" id="1.10.110.10">
    <property type="entry name" value="Plant lipid-transfer and hydrophobic proteins"/>
    <property type="match status" value="1"/>
</dbReference>
<dbReference type="Proteomes" id="UP001359559">
    <property type="component" value="Unassembled WGS sequence"/>
</dbReference>